<keyword evidence="6" id="KW-0479">Metal-binding</keyword>
<dbReference type="PANTHER" id="PTHR45933:SF12">
    <property type="entry name" value="PROTEIN C2-DOMAIN ABA-RELATED 9"/>
    <property type="match status" value="1"/>
</dbReference>
<accession>A0A8X8XBK5</accession>
<keyword evidence="4" id="KW-1003">Cell membrane</keyword>
<gene>
    <name evidence="14" type="ORF">SASPL_128467</name>
</gene>
<evidence type="ECO:0000256" key="1">
    <source>
        <dbReference type="ARBA" id="ARBA00004123"/>
    </source>
</evidence>
<dbReference type="GO" id="GO:0046872">
    <property type="term" value="F:metal ion binding"/>
    <property type="evidence" value="ECO:0007669"/>
    <property type="project" value="UniProtKB-KW"/>
</dbReference>
<evidence type="ECO:0000256" key="7">
    <source>
        <dbReference type="ARBA" id="ARBA00022837"/>
    </source>
</evidence>
<evidence type="ECO:0000256" key="3">
    <source>
        <dbReference type="ARBA" id="ARBA00022468"/>
    </source>
</evidence>
<reference evidence="14" key="2">
    <citation type="submission" date="2020-08" db="EMBL/GenBank/DDBJ databases">
        <title>Plant Genome Project.</title>
        <authorList>
            <person name="Zhang R.-G."/>
        </authorList>
    </citation>
    <scope>NUCLEOTIDE SEQUENCE</scope>
    <source>
        <strain evidence="14">Huo1</strain>
        <tissue evidence="14">Leaf</tissue>
    </source>
</reference>
<comment type="similarity">
    <text evidence="11">Belongs to the plant CAR protein family.</text>
</comment>
<dbReference type="PROSITE" id="PS50004">
    <property type="entry name" value="C2"/>
    <property type="match status" value="1"/>
</dbReference>
<reference evidence="14" key="1">
    <citation type="submission" date="2018-01" db="EMBL/GenBank/DDBJ databases">
        <authorList>
            <person name="Mao J.F."/>
        </authorList>
    </citation>
    <scope>NUCLEOTIDE SEQUENCE</scope>
    <source>
        <strain evidence="14">Huo1</strain>
        <tissue evidence="14">Leaf</tissue>
    </source>
</reference>
<dbReference type="CDD" id="cd04038">
    <property type="entry name" value="C2_ArfGAP"/>
    <property type="match status" value="1"/>
</dbReference>
<dbReference type="InterPro" id="IPR000008">
    <property type="entry name" value="C2_dom"/>
</dbReference>
<evidence type="ECO:0000256" key="5">
    <source>
        <dbReference type="ARBA" id="ARBA00022682"/>
    </source>
</evidence>
<dbReference type="PANTHER" id="PTHR45933">
    <property type="entry name" value="PROTEIN C2-DOMAIN ABA-RELATED 4"/>
    <property type="match status" value="1"/>
</dbReference>
<evidence type="ECO:0000256" key="4">
    <source>
        <dbReference type="ARBA" id="ARBA00022475"/>
    </source>
</evidence>
<sequence>MVNGRWYRFSLNICSDLEQLFVYPFKLSHTCFEIKEKRKKEGGKPAGSTKGESSGGKPAGSTKGAGSRKKGSTKGEGSVAEAKLMDVLGLIRIRVRRGIHLAVRDTLSSDPYCVISCSNQKVKTKVVRGNCNPVWNEELTIYIKDFDSPIVLSVFDKDTFTVDDSMGSAQIDIDPLIKCLKLGLQSLPEGTNVERVLPTKENCLAEESFIVWTKGGKMIQDMILKLNDVESGQVQLQIEWIEIPGCKGLRV</sequence>
<evidence type="ECO:0000313" key="14">
    <source>
        <dbReference type="EMBL" id="KAG6410408.1"/>
    </source>
</evidence>
<evidence type="ECO:0000256" key="8">
    <source>
        <dbReference type="ARBA" id="ARBA00023121"/>
    </source>
</evidence>
<dbReference type="GO" id="GO:0009738">
    <property type="term" value="P:abscisic acid-activated signaling pathway"/>
    <property type="evidence" value="ECO:0007669"/>
    <property type="project" value="UniProtKB-KW"/>
</dbReference>
<keyword evidence="15" id="KW-1185">Reference proteome</keyword>
<feature type="domain" description="C2" evidence="13">
    <location>
        <begin position="73"/>
        <end position="187"/>
    </location>
</feature>
<dbReference type="GO" id="GO:0005886">
    <property type="term" value="C:plasma membrane"/>
    <property type="evidence" value="ECO:0007669"/>
    <property type="project" value="UniProtKB-SubCell"/>
</dbReference>
<keyword evidence="7" id="KW-0106">Calcium</keyword>
<dbReference type="Pfam" id="PF00168">
    <property type="entry name" value="C2"/>
    <property type="match status" value="1"/>
</dbReference>
<dbReference type="GO" id="GO:0005634">
    <property type="term" value="C:nucleus"/>
    <property type="evidence" value="ECO:0007669"/>
    <property type="project" value="UniProtKB-SubCell"/>
</dbReference>
<comment type="caution">
    <text evidence="14">The sequence shown here is derived from an EMBL/GenBank/DDBJ whole genome shotgun (WGS) entry which is preliminary data.</text>
</comment>
<proteinExistence type="inferred from homology"/>
<protein>
    <recommendedName>
        <fullName evidence="13">C2 domain-containing protein</fullName>
    </recommendedName>
</protein>
<dbReference type="Proteomes" id="UP000298416">
    <property type="component" value="Unassembled WGS sequence"/>
</dbReference>
<keyword evidence="10" id="KW-0539">Nucleus</keyword>
<name>A0A8X8XBK5_SALSN</name>
<organism evidence="14">
    <name type="scientific">Salvia splendens</name>
    <name type="common">Scarlet sage</name>
    <dbReference type="NCBI Taxonomy" id="180675"/>
    <lineage>
        <taxon>Eukaryota</taxon>
        <taxon>Viridiplantae</taxon>
        <taxon>Streptophyta</taxon>
        <taxon>Embryophyta</taxon>
        <taxon>Tracheophyta</taxon>
        <taxon>Spermatophyta</taxon>
        <taxon>Magnoliopsida</taxon>
        <taxon>eudicotyledons</taxon>
        <taxon>Gunneridae</taxon>
        <taxon>Pentapetalae</taxon>
        <taxon>asterids</taxon>
        <taxon>lamiids</taxon>
        <taxon>Lamiales</taxon>
        <taxon>Lamiaceae</taxon>
        <taxon>Nepetoideae</taxon>
        <taxon>Mentheae</taxon>
        <taxon>Salviinae</taxon>
        <taxon>Salvia</taxon>
        <taxon>Salvia subgen. Calosphace</taxon>
        <taxon>core Calosphace</taxon>
    </lineage>
</organism>
<keyword evidence="9" id="KW-0472">Membrane</keyword>
<dbReference type="InterPro" id="IPR035892">
    <property type="entry name" value="C2_domain_sf"/>
</dbReference>
<evidence type="ECO:0000256" key="10">
    <source>
        <dbReference type="ARBA" id="ARBA00023242"/>
    </source>
</evidence>
<evidence type="ECO:0000256" key="11">
    <source>
        <dbReference type="ARBA" id="ARBA00024037"/>
    </source>
</evidence>
<dbReference type="Gene3D" id="2.60.40.150">
    <property type="entry name" value="C2 domain"/>
    <property type="match status" value="1"/>
</dbReference>
<dbReference type="AlphaFoldDB" id="A0A8X8XBK5"/>
<dbReference type="GO" id="GO:0005096">
    <property type="term" value="F:GTPase activator activity"/>
    <property type="evidence" value="ECO:0007669"/>
    <property type="project" value="UniProtKB-KW"/>
</dbReference>
<feature type="region of interest" description="Disordered" evidence="12">
    <location>
        <begin position="38"/>
        <end position="77"/>
    </location>
</feature>
<evidence type="ECO:0000256" key="12">
    <source>
        <dbReference type="SAM" id="MobiDB-lite"/>
    </source>
</evidence>
<dbReference type="SUPFAM" id="SSF49562">
    <property type="entry name" value="C2 domain (Calcium/lipid-binding domain, CaLB)"/>
    <property type="match status" value="1"/>
</dbReference>
<evidence type="ECO:0000313" key="15">
    <source>
        <dbReference type="Proteomes" id="UP000298416"/>
    </source>
</evidence>
<evidence type="ECO:0000256" key="2">
    <source>
        <dbReference type="ARBA" id="ARBA00004236"/>
    </source>
</evidence>
<dbReference type="SMART" id="SM00239">
    <property type="entry name" value="C2"/>
    <property type="match status" value="1"/>
</dbReference>
<evidence type="ECO:0000256" key="9">
    <source>
        <dbReference type="ARBA" id="ARBA00023136"/>
    </source>
</evidence>
<comment type="subcellular location">
    <subcellularLocation>
        <location evidence="2">Cell membrane</location>
    </subcellularLocation>
    <subcellularLocation>
        <location evidence="1">Nucleus</location>
    </subcellularLocation>
</comment>
<dbReference type="OrthoDB" id="73919at2759"/>
<evidence type="ECO:0000256" key="6">
    <source>
        <dbReference type="ARBA" id="ARBA00022723"/>
    </source>
</evidence>
<dbReference type="InterPro" id="IPR044562">
    <property type="entry name" value="CAR1-11"/>
</dbReference>
<keyword evidence="5" id="KW-0938">Abscisic acid signaling pathway</keyword>
<dbReference type="GO" id="GO:0008289">
    <property type="term" value="F:lipid binding"/>
    <property type="evidence" value="ECO:0007669"/>
    <property type="project" value="UniProtKB-KW"/>
</dbReference>
<keyword evidence="8" id="KW-0446">Lipid-binding</keyword>
<evidence type="ECO:0000259" key="13">
    <source>
        <dbReference type="PROSITE" id="PS50004"/>
    </source>
</evidence>
<keyword evidence="3" id="KW-0343">GTPase activation</keyword>
<dbReference type="EMBL" id="PNBA02000010">
    <property type="protein sequence ID" value="KAG6410408.1"/>
    <property type="molecule type" value="Genomic_DNA"/>
</dbReference>